<proteinExistence type="predicted"/>
<dbReference type="PROSITE" id="PS51857">
    <property type="entry name" value="CSD_2"/>
    <property type="match status" value="1"/>
</dbReference>
<evidence type="ECO:0000313" key="5">
    <source>
        <dbReference type="Proteomes" id="UP001209755"/>
    </source>
</evidence>
<accession>A0ABT3H5W3</accession>
<dbReference type="Proteomes" id="UP001209755">
    <property type="component" value="Unassembled WGS sequence"/>
</dbReference>
<feature type="region of interest" description="Disordered" evidence="2">
    <location>
        <begin position="1"/>
        <end position="27"/>
    </location>
</feature>
<dbReference type="RefSeq" id="WP_319801754.1">
    <property type="nucleotide sequence ID" value="NZ_JAOQNS010000001.1"/>
</dbReference>
<gene>
    <name evidence="4" type="ORF">M2319_000096</name>
</gene>
<name>A0ABT3H5W3_9HYPH</name>
<dbReference type="PRINTS" id="PR00050">
    <property type="entry name" value="COLDSHOCK"/>
</dbReference>
<dbReference type="Gene3D" id="2.40.50.140">
    <property type="entry name" value="Nucleic acid-binding proteins"/>
    <property type="match status" value="1"/>
</dbReference>
<dbReference type="InterPro" id="IPR019844">
    <property type="entry name" value="CSD_CS"/>
</dbReference>
<dbReference type="InterPro" id="IPR002059">
    <property type="entry name" value="CSP_DNA-bd"/>
</dbReference>
<protein>
    <submittedName>
        <fullName evidence="4">Cold shock CspA family protein</fullName>
    </submittedName>
</protein>
<keyword evidence="5" id="KW-1185">Reference proteome</keyword>
<comment type="caution">
    <text evidence="4">The sequence shown here is derived from an EMBL/GenBank/DDBJ whole genome shotgun (WGS) entry which is preliminary data.</text>
</comment>
<dbReference type="PROSITE" id="PS00352">
    <property type="entry name" value="CSD_1"/>
    <property type="match status" value="1"/>
</dbReference>
<feature type="region of interest" description="Disordered" evidence="2">
    <location>
        <begin position="68"/>
        <end position="93"/>
    </location>
</feature>
<dbReference type="PANTHER" id="PTHR46565">
    <property type="entry name" value="COLD SHOCK DOMAIN PROTEIN 2"/>
    <property type="match status" value="1"/>
</dbReference>
<dbReference type="PANTHER" id="PTHR46565:SF20">
    <property type="entry name" value="COLD SHOCK DOMAIN-CONTAINING PROTEIN 4"/>
    <property type="match status" value="1"/>
</dbReference>
<feature type="compositionally biased region" description="Basic and acidic residues" evidence="2">
    <location>
        <begin position="9"/>
        <end position="23"/>
    </location>
</feature>
<dbReference type="CDD" id="cd04458">
    <property type="entry name" value="CSP_CDS"/>
    <property type="match status" value="1"/>
</dbReference>
<evidence type="ECO:0000259" key="3">
    <source>
        <dbReference type="PROSITE" id="PS51857"/>
    </source>
</evidence>
<organism evidence="4 5">
    <name type="scientific">Rhodobium gokarnense</name>
    <dbReference type="NCBI Taxonomy" id="364296"/>
    <lineage>
        <taxon>Bacteria</taxon>
        <taxon>Pseudomonadati</taxon>
        <taxon>Pseudomonadota</taxon>
        <taxon>Alphaproteobacteria</taxon>
        <taxon>Hyphomicrobiales</taxon>
        <taxon>Rhodobiaceae</taxon>
        <taxon>Rhodobium</taxon>
    </lineage>
</organism>
<dbReference type="InterPro" id="IPR012340">
    <property type="entry name" value="NA-bd_OB-fold"/>
</dbReference>
<dbReference type="Pfam" id="PF00313">
    <property type="entry name" value="CSD"/>
    <property type="match status" value="1"/>
</dbReference>
<evidence type="ECO:0000256" key="2">
    <source>
        <dbReference type="SAM" id="MobiDB-lite"/>
    </source>
</evidence>
<reference evidence="5" key="1">
    <citation type="submission" date="2023-07" db="EMBL/GenBank/DDBJ databases">
        <title>Genome sequencing of Purple Non-Sulfur Bacteria from various extreme environments.</title>
        <authorList>
            <person name="Mayer M."/>
        </authorList>
    </citation>
    <scope>NUCLEOTIDE SEQUENCE [LARGE SCALE GENOMIC DNA]</scope>
    <source>
        <strain evidence="5">DSM 17935</strain>
    </source>
</reference>
<dbReference type="InterPro" id="IPR011129">
    <property type="entry name" value="CSD"/>
</dbReference>
<feature type="domain" description="CSD" evidence="3">
    <location>
        <begin position="24"/>
        <end position="91"/>
    </location>
</feature>
<dbReference type="EMBL" id="JAOQNS010000001">
    <property type="protein sequence ID" value="MCW2305780.1"/>
    <property type="molecule type" value="Genomic_DNA"/>
</dbReference>
<dbReference type="SUPFAM" id="SSF50249">
    <property type="entry name" value="Nucleic acid-binding proteins"/>
    <property type="match status" value="1"/>
</dbReference>
<sequence>MSDYGFSERMSRRQDDGPEERGPRQYGTVKFFKADKGFGFIKPDMGEADIFVHISAVERSGLGTIDSGQRISFETEPDRRGRGPKAVGLKLED</sequence>
<dbReference type="SMART" id="SM00357">
    <property type="entry name" value="CSP"/>
    <property type="match status" value="1"/>
</dbReference>
<evidence type="ECO:0000313" key="4">
    <source>
        <dbReference type="EMBL" id="MCW2305780.1"/>
    </source>
</evidence>
<evidence type="ECO:0000256" key="1">
    <source>
        <dbReference type="RuleBase" id="RU000408"/>
    </source>
</evidence>
<comment type="subcellular location">
    <subcellularLocation>
        <location evidence="1">Cytoplasm</location>
    </subcellularLocation>
</comment>